<dbReference type="KEGG" id="strg:SRT_16470"/>
<dbReference type="PANTHER" id="PTHR38440:SF1">
    <property type="entry name" value="UPF0398 PROTEIN SPR0331"/>
    <property type="match status" value="1"/>
</dbReference>
<name>A0A1L7LLB0_9STRE</name>
<organism evidence="2 3">
    <name type="scientific">Streptococcus troglodytae</name>
    <dbReference type="NCBI Taxonomy" id="1111760"/>
    <lineage>
        <taxon>Bacteria</taxon>
        <taxon>Bacillati</taxon>
        <taxon>Bacillota</taxon>
        <taxon>Bacilli</taxon>
        <taxon>Lactobacillales</taxon>
        <taxon>Streptococcaceae</taxon>
        <taxon>Streptococcus</taxon>
    </lineage>
</organism>
<evidence type="ECO:0000313" key="3">
    <source>
        <dbReference type="Proteomes" id="UP000217758"/>
    </source>
</evidence>
<dbReference type="SUPFAM" id="SSF102405">
    <property type="entry name" value="MCP/YpsA-like"/>
    <property type="match status" value="1"/>
</dbReference>
<keyword evidence="3" id="KW-1185">Reference proteome</keyword>
<accession>A0A1L7LLB0</accession>
<dbReference type="PIRSF" id="PIRSF021290">
    <property type="entry name" value="DUF1273"/>
    <property type="match status" value="1"/>
</dbReference>
<reference evidence="2 3" key="1">
    <citation type="journal article" date="2016" name="Microbiol. Immunol.">
        <title>Complete genome sequence of Streptococcus troglodytae TKU31 isolated from the oral cavity of a chimpanzee (Pan troglodytes).</title>
        <authorList>
            <person name="Okamoto M."/>
            <person name="Naito M."/>
            <person name="Miyanohara M."/>
            <person name="Imai S."/>
            <person name="Nomura Y."/>
            <person name="Saito W."/>
            <person name="Momoi Y."/>
            <person name="Takada K."/>
            <person name="Miyabe-Nishiwaki T."/>
            <person name="Tomonaga M."/>
            <person name="Hanada N."/>
        </authorList>
    </citation>
    <scope>NUCLEOTIDE SEQUENCE [LARGE SCALE GENOMIC DNA]</scope>
    <source>
        <strain evidence="3">TKU 31</strain>
    </source>
</reference>
<evidence type="ECO:0000256" key="1">
    <source>
        <dbReference type="HAMAP-Rule" id="MF_01575"/>
    </source>
</evidence>
<protein>
    <recommendedName>
        <fullName evidence="1">UPF0398 protein SRT_16470</fullName>
    </recommendedName>
</protein>
<dbReference type="EMBL" id="AP014612">
    <property type="protein sequence ID" value="BAQ24908.1"/>
    <property type="molecule type" value="Genomic_DNA"/>
</dbReference>
<comment type="similarity">
    <text evidence="1">Belongs to the UPF0398 family.</text>
</comment>
<dbReference type="Proteomes" id="UP000217758">
    <property type="component" value="Chromosome"/>
</dbReference>
<dbReference type="Pfam" id="PF06908">
    <property type="entry name" value="YpsA"/>
    <property type="match status" value="1"/>
</dbReference>
<dbReference type="PANTHER" id="PTHR38440">
    <property type="entry name" value="UPF0398 PROTEIN YPSA"/>
    <property type="match status" value="1"/>
</dbReference>
<dbReference type="RefSeq" id="WP_128833701.1">
    <property type="nucleotide sequence ID" value="NZ_AP014612.1"/>
</dbReference>
<dbReference type="NCBIfam" id="NF010181">
    <property type="entry name" value="PRK13660.1"/>
    <property type="match status" value="1"/>
</dbReference>
<dbReference type="InterPro" id="IPR010697">
    <property type="entry name" value="YspA"/>
</dbReference>
<proteinExistence type="inferred from homology"/>
<gene>
    <name evidence="2" type="ORF">SRT_16470</name>
</gene>
<dbReference type="Gene3D" id="3.40.50.450">
    <property type="match status" value="1"/>
</dbReference>
<sequence length="173" mass="20888">MTTILVTGYKNFELGIFQDKDPKITIIKKAIERDFIHFLEEGVDWFVFMGNLGFEYWALEVALSLQTEYDMQLATIFPFENHGEHWNEANQEKLFKFKQADFVRSSYKRYQNPYQFKKYNQFLLDNTDGAYLFYDKNKETNLKYLYQMMTTKDNYPVRLLTFEDLDDIVQDFD</sequence>
<dbReference type="AlphaFoldDB" id="A0A1L7LLB0"/>
<evidence type="ECO:0000313" key="2">
    <source>
        <dbReference type="EMBL" id="BAQ24908.1"/>
    </source>
</evidence>
<dbReference type="HAMAP" id="MF_01575">
    <property type="entry name" value="UPF0398"/>
    <property type="match status" value="1"/>
</dbReference>